<name>A0A371FQ23_MUCPR</name>
<comment type="caution">
    <text evidence="1">The sequence shown here is derived from an EMBL/GenBank/DDBJ whole genome shotgun (WGS) entry which is preliminary data.</text>
</comment>
<organism evidence="1 2">
    <name type="scientific">Mucuna pruriens</name>
    <name type="common">Velvet bean</name>
    <name type="synonym">Dolichos pruriens</name>
    <dbReference type="NCBI Taxonomy" id="157652"/>
    <lineage>
        <taxon>Eukaryota</taxon>
        <taxon>Viridiplantae</taxon>
        <taxon>Streptophyta</taxon>
        <taxon>Embryophyta</taxon>
        <taxon>Tracheophyta</taxon>
        <taxon>Spermatophyta</taxon>
        <taxon>Magnoliopsida</taxon>
        <taxon>eudicotyledons</taxon>
        <taxon>Gunneridae</taxon>
        <taxon>Pentapetalae</taxon>
        <taxon>rosids</taxon>
        <taxon>fabids</taxon>
        <taxon>Fabales</taxon>
        <taxon>Fabaceae</taxon>
        <taxon>Papilionoideae</taxon>
        <taxon>50 kb inversion clade</taxon>
        <taxon>NPAAA clade</taxon>
        <taxon>indigoferoid/millettioid clade</taxon>
        <taxon>Phaseoleae</taxon>
        <taxon>Mucuna</taxon>
    </lineage>
</organism>
<protein>
    <submittedName>
        <fullName evidence="1">Uncharacterized protein</fullName>
    </submittedName>
</protein>
<evidence type="ECO:0000313" key="1">
    <source>
        <dbReference type="EMBL" id="RDX80439.1"/>
    </source>
</evidence>
<reference evidence="1" key="1">
    <citation type="submission" date="2018-05" db="EMBL/GenBank/DDBJ databases">
        <title>Draft genome of Mucuna pruriens seed.</title>
        <authorList>
            <person name="Nnadi N.E."/>
            <person name="Vos R."/>
            <person name="Hasami M.H."/>
            <person name="Devisetty U.K."/>
            <person name="Aguiy J.C."/>
        </authorList>
    </citation>
    <scope>NUCLEOTIDE SEQUENCE [LARGE SCALE GENOMIC DNA]</scope>
    <source>
        <strain evidence="1">JCA_2017</strain>
    </source>
</reference>
<feature type="non-terminal residue" evidence="1">
    <location>
        <position position="1"/>
    </location>
</feature>
<sequence>MEVNVKLRWDEDSISLSMSTWSANSFRILDTYIFWKYTESLNTYWVPPRCGDALISWKCEKQDFVSKSSTEDYLVM</sequence>
<dbReference type="Proteomes" id="UP000257109">
    <property type="component" value="Unassembled WGS sequence"/>
</dbReference>
<evidence type="ECO:0000313" key="2">
    <source>
        <dbReference type="Proteomes" id="UP000257109"/>
    </source>
</evidence>
<accession>A0A371FQ23</accession>
<proteinExistence type="predicted"/>
<dbReference type="EMBL" id="QJKJ01008223">
    <property type="protein sequence ID" value="RDX80439.1"/>
    <property type="molecule type" value="Genomic_DNA"/>
</dbReference>
<gene>
    <name evidence="1" type="ORF">CR513_39009</name>
</gene>
<feature type="non-terminal residue" evidence="1">
    <location>
        <position position="76"/>
    </location>
</feature>
<dbReference type="AlphaFoldDB" id="A0A371FQ23"/>
<keyword evidence="2" id="KW-1185">Reference proteome</keyword>